<reference evidence="1 2" key="1">
    <citation type="submission" date="2017-12" db="EMBL/GenBank/DDBJ databases">
        <title>Complete genome sequence and characterization of bacteriophage phiP4-3 infecting Proteus pennea.</title>
        <authorList>
            <person name="He Y."/>
            <person name="Yang H."/>
        </authorList>
    </citation>
    <scope>NUCLEOTIDE SEQUENCE [LARGE SCALE GENOMIC DNA]</scope>
</reference>
<evidence type="ECO:0000313" key="2">
    <source>
        <dbReference type="Proteomes" id="UP000240538"/>
    </source>
</evidence>
<dbReference type="InterPro" id="IPR023214">
    <property type="entry name" value="HAD_sf"/>
</dbReference>
<name>A0A2I6PFS2_9CAUD</name>
<proteinExistence type="predicted"/>
<dbReference type="EMBL" id="MG696114">
    <property type="protein sequence ID" value="AUM58589.1"/>
    <property type="molecule type" value="Genomic_DNA"/>
</dbReference>
<sequence>MKPLKMFFDIDNTITLWNNNRDYENFVPDEEMVAMINALYDQGHHITLYTSRGMTSVGPGKIASEIVPGLVINLNKIGLKYHELLTHKPSYDWIIDDKAMDPQTFKNHVRMSTLESAKPYTPEIK</sequence>
<organism evidence="1 2">
    <name type="scientific">Proteus phage phiP4-3</name>
    <dbReference type="NCBI Taxonomy" id="2065203"/>
    <lineage>
        <taxon>Viruses</taxon>
        <taxon>Duplodnaviria</taxon>
        <taxon>Heunggongvirae</taxon>
        <taxon>Uroviricota</taxon>
        <taxon>Caudoviricetes</taxon>
        <taxon>Pantevenvirales</taxon>
        <taxon>Straboviridae</taxon>
        <taxon>Bragavirus</taxon>
        <taxon>Bragavirus p43</taxon>
    </lineage>
</organism>
<evidence type="ECO:0000313" key="1">
    <source>
        <dbReference type="EMBL" id="AUM58589.1"/>
    </source>
</evidence>
<keyword evidence="2" id="KW-1185">Reference proteome</keyword>
<gene>
    <name evidence="1" type="ORF">phiP43_231</name>
</gene>
<protein>
    <submittedName>
        <fullName evidence="1">Uncharacterized protein</fullName>
    </submittedName>
</protein>
<dbReference type="Gene3D" id="3.40.50.1000">
    <property type="entry name" value="HAD superfamily/HAD-like"/>
    <property type="match status" value="1"/>
</dbReference>
<dbReference type="InterPro" id="IPR036412">
    <property type="entry name" value="HAD-like_sf"/>
</dbReference>
<dbReference type="SUPFAM" id="SSF56784">
    <property type="entry name" value="HAD-like"/>
    <property type="match status" value="1"/>
</dbReference>
<dbReference type="Proteomes" id="UP000240538">
    <property type="component" value="Segment"/>
</dbReference>
<accession>A0A2I6PFS2</accession>